<dbReference type="SUPFAM" id="SSF48425">
    <property type="entry name" value="Sec7 domain"/>
    <property type="match status" value="1"/>
</dbReference>
<dbReference type="InterPro" id="IPR035999">
    <property type="entry name" value="Sec7_dom_sf"/>
</dbReference>
<dbReference type="InterPro" id="IPR023394">
    <property type="entry name" value="Sec7_C_sf"/>
</dbReference>
<dbReference type="InterPro" id="IPR000904">
    <property type="entry name" value="Sec7_dom"/>
</dbReference>
<feature type="non-terminal residue" evidence="6">
    <location>
        <position position="1431"/>
    </location>
</feature>
<evidence type="ECO:0000256" key="4">
    <source>
        <dbReference type="SAM" id="MobiDB-lite"/>
    </source>
</evidence>
<dbReference type="Gene3D" id="1.10.1000.11">
    <property type="entry name" value="Arf Nucleotide-binding Site Opener,domain 2"/>
    <property type="match status" value="1"/>
</dbReference>
<comment type="caution">
    <text evidence="6">The sequence shown here is derived from an EMBL/GenBank/DDBJ whole genome shotgun (WGS) entry which is preliminary data.</text>
</comment>
<dbReference type="PROSITE" id="PS50190">
    <property type="entry name" value="SEC7"/>
    <property type="match status" value="1"/>
</dbReference>
<feature type="compositionally biased region" description="Acidic residues" evidence="4">
    <location>
        <begin position="7"/>
        <end position="36"/>
    </location>
</feature>
<dbReference type="EMBL" id="JAMZMK010011920">
    <property type="protein sequence ID" value="KAI7725536.1"/>
    <property type="molecule type" value="Genomic_DNA"/>
</dbReference>
<dbReference type="PANTHER" id="PTHR10663:SF322">
    <property type="entry name" value="ARF GUANINE-NUCLEOTIDE EXCHANGE FACTOR GNL2"/>
    <property type="match status" value="1"/>
</dbReference>
<evidence type="ECO:0000313" key="6">
    <source>
        <dbReference type="EMBL" id="KAI7725536.1"/>
    </source>
</evidence>
<dbReference type="FunFam" id="1.10.1000.11:FF:000002">
    <property type="entry name" value="Cytohesin 1"/>
    <property type="match status" value="1"/>
</dbReference>
<proteinExistence type="predicted"/>
<dbReference type="CDD" id="cd00171">
    <property type="entry name" value="Sec7"/>
    <property type="match status" value="1"/>
</dbReference>
<evidence type="ECO:0000313" key="7">
    <source>
        <dbReference type="Proteomes" id="UP001206925"/>
    </source>
</evidence>
<dbReference type="GO" id="GO:0016020">
    <property type="term" value="C:membrane"/>
    <property type="evidence" value="ECO:0007669"/>
    <property type="project" value="UniProtKB-SubCell"/>
</dbReference>
<accession>A0AAD5BLJ6</accession>
<dbReference type="PANTHER" id="PTHR10663">
    <property type="entry name" value="GUANYL-NUCLEOTIDE EXCHANGE FACTOR"/>
    <property type="match status" value="1"/>
</dbReference>
<feature type="domain" description="SEC7" evidence="5">
    <location>
        <begin position="517"/>
        <end position="704"/>
    </location>
</feature>
<dbReference type="Pfam" id="PF01369">
    <property type="entry name" value="Sec7"/>
    <property type="match status" value="1"/>
</dbReference>
<gene>
    <name evidence="6" type="ORF">M8C21_025519</name>
</gene>
<dbReference type="GO" id="GO:0005085">
    <property type="term" value="F:guanyl-nucleotide exchange factor activity"/>
    <property type="evidence" value="ECO:0007669"/>
    <property type="project" value="UniProtKB-KW"/>
</dbReference>
<dbReference type="InterPro" id="IPR016024">
    <property type="entry name" value="ARM-type_fold"/>
</dbReference>
<keyword evidence="7" id="KW-1185">Reference proteome</keyword>
<evidence type="ECO:0000256" key="3">
    <source>
        <dbReference type="ARBA" id="ARBA00022658"/>
    </source>
</evidence>
<comment type="subcellular location">
    <subcellularLocation>
        <location evidence="2">Cytoplasm</location>
        <location evidence="2">Cytosol</location>
    </subcellularLocation>
    <subcellularLocation>
        <location evidence="1">Membrane</location>
        <topology evidence="1">Peripheral membrane protein</topology>
        <orientation evidence="1">Cytoplasmic side</orientation>
    </subcellularLocation>
</comment>
<dbReference type="InterPro" id="IPR032691">
    <property type="entry name" value="Mon2/Sec7/BIG1-like_HUS"/>
</dbReference>
<keyword evidence="3" id="KW-0344">Guanine-nucleotide releasing factor</keyword>
<protein>
    <recommendedName>
        <fullName evidence="5">SEC7 domain-containing protein</fullName>
    </recommendedName>
</protein>
<name>A0AAD5BLJ6_AMBAR</name>
<dbReference type="GO" id="GO:0032012">
    <property type="term" value="P:regulation of ARF protein signal transduction"/>
    <property type="evidence" value="ECO:0007669"/>
    <property type="project" value="InterPro"/>
</dbReference>
<dbReference type="Gene3D" id="1.10.220.20">
    <property type="match status" value="1"/>
</dbReference>
<dbReference type="SMART" id="SM00222">
    <property type="entry name" value="Sec7"/>
    <property type="match status" value="1"/>
</dbReference>
<feature type="region of interest" description="Disordered" evidence="4">
    <location>
        <begin position="1"/>
        <end position="42"/>
    </location>
</feature>
<dbReference type="Proteomes" id="UP001206925">
    <property type="component" value="Unassembled WGS sequence"/>
</dbReference>
<evidence type="ECO:0000259" key="5">
    <source>
        <dbReference type="PROSITE" id="PS50190"/>
    </source>
</evidence>
<reference evidence="6" key="1">
    <citation type="submission" date="2022-06" db="EMBL/GenBank/DDBJ databases">
        <title>Uncovering the hologenomic basis of an extraordinary plant invasion.</title>
        <authorList>
            <person name="Bieker V.C."/>
            <person name="Martin M.D."/>
            <person name="Gilbert T."/>
            <person name="Hodgins K."/>
            <person name="Battlay P."/>
            <person name="Petersen B."/>
            <person name="Wilson J."/>
        </authorList>
    </citation>
    <scope>NUCLEOTIDE SEQUENCE</scope>
    <source>
        <strain evidence="6">AA19_3_7</strain>
        <tissue evidence="6">Leaf</tissue>
    </source>
</reference>
<dbReference type="GO" id="GO:0005829">
    <property type="term" value="C:cytosol"/>
    <property type="evidence" value="ECO:0007669"/>
    <property type="project" value="UniProtKB-SubCell"/>
</dbReference>
<evidence type="ECO:0000256" key="1">
    <source>
        <dbReference type="ARBA" id="ARBA00004287"/>
    </source>
</evidence>
<dbReference type="Pfam" id="PF12783">
    <property type="entry name" value="Sec7-like_HUS"/>
    <property type="match status" value="1"/>
</dbReference>
<evidence type="ECO:0000256" key="2">
    <source>
        <dbReference type="ARBA" id="ARBA00004514"/>
    </source>
</evidence>
<sequence>MGKRYDAEEEPEDDALDEEEDDDDEEEEEYDEDDDEKTSRVKRSKELGLSCMLNTEVGAVLAVIRRRTDSTSQYIHQDDALDFSITQSLKSLRSLIFTNRQPWKQIDPSIYISPFLDVISSDGVPAGATAVALSSVLKIMRLNMFDKKTPGAREVMANVVMAVTGCRLEKTHPVTEGAVMMKILQVLASVMRHPASVLLNDHAVCTVVNTCFQVVQQSAHQGDLLQRTARHTMHDIIHIIFTRLPEIEVEDWENSESDTEDAFDESGYGIRCAVDIFHFLCTLLNVVGIAETEGSPALTADEDVQVFALVLINSALELSGECIGNHRKLLRMVQDDLLHHLIHYGAATSSPLVLSMICSTVWNIYYFHRESIRLQLEAFFQFVLFKTLNIQGYMTSLQELALEGAINFCRQPTFLIEVYINYDCDPLSYNVFEDIGKNLCKHAFLSAGNGPGGTMPATSLQMQAFEGLMVLIHNIADNVDKLNSGPKGPYPIEITEYNPFWEEIPKEDLDFDEWIEAVRIRKGQKRKLMIAATHFNLDEKKGLDYLKISKLLPDPLDPKGLAMYTPGLDKTKIGDFLGDPSEFNLKVLKEFTDTFDLTGLVLDTALRAYLETFRLPGESQKIHRVMEAFSERFFEQQSTEIFVTKDAVFILCYSVIMLNTDQHNPQVKKKMTEDEFIRNNRAINAGQDLPREILSSVFQSIATKAITIFGQNGSPVEMNPSRWIQLINKSKHILPYITTDFDSRIGRDMFAAIAGPTVATLSAIFEHTEDEEIIHECIEGLFAVARICQYGLQDTLDELLASFCKFTTLLNPYASAEETLFSFGHDLKPRMATLAIFTIANNFKDSIRGGWRNIIDCLLKLKRLQLLPQSIIESSGPGKHKRSESESTTDQTGRINTSNLMAIISHCLSMENIEESLNLGITEFEQNLKVIQQCKIGCIFSKSSTLPLEPLLNLGRSLIFAAAGKGQKFNTPAEEEETVQFCWELIQAMASCNVHRLAVFWPTYNDYLLNVIQFQLVSPMPFAEKAICALLRICLKLLASNANEKIAEEQVFKSINLMWKLDGKVLEICNEFIIKSVTKMLNKYSASLVSQLGWKTVFLLLTSTGRHAETYERRVEALINLMAKGTGISVMNYAYCIDCAFRFVALRNSPVDKNMRLMDLMADSVKLIVEWSKNGYSDPGSNASMYSVSSAEDSMNSTLAMNMFLKLGEVLRKTSLARREEVRNYAVSSLNKSFVNAEELCFMPNNIINCFNLVIFAMVDDLHEKMLEYSTRENAERETRSMEGTLGLAMEFLVDVYARFLTVLIESPGFKTFWLGILRRMDTCMKSELGVYGESKMKELVPRLLTKMITLMQEKEVLVPQEGNDLWEITFIQIQWIAPWLKDELSGKDKNQSADIPGPSEATDNQCLIGVEAMIEDKKSVSWQSCIGTCN</sequence>
<dbReference type="SUPFAM" id="SSF48371">
    <property type="entry name" value="ARM repeat"/>
    <property type="match status" value="1"/>
</dbReference>
<organism evidence="6 7">
    <name type="scientific">Ambrosia artemisiifolia</name>
    <name type="common">Common ragweed</name>
    <dbReference type="NCBI Taxonomy" id="4212"/>
    <lineage>
        <taxon>Eukaryota</taxon>
        <taxon>Viridiplantae</taxon>
        <taxon>Streptophyta</taxon>
        <taxon>Embryophyta</taxon>
        <taxon>Tracheophyta</taxon>
        <taxon>Spermatophyta</taxon>
        <taxon>Magnoliopsida</taxon>
        <taxon>eudicotyledons</taxon>
        <taxon>Gunneridae</taxon>
        <taxon>Pentapetalae</taxon>
        <taxon>asterids</taxon>
        <taxon>campanulids</taxon>
        <taxon>Asterales</taxon>
        <taxon>Asteraceae</taxon>
        <taxon>Asteroideae</taxon>
        <taxon>Heliantheae alliance</taxon>
        <taxon>Heliantheae</taxon>
        <taxon>Ambrosia</taxon>
    </lineage>
</organism>